<protein>
    <submittedName>
        <fullName evidence="3">Uncharacterized protein</fullName>
    </submittedName>
</protein>
<proteinExistence type="predicted"/>
<organism evidence="3">
    <name type="scientific">Streptomyces sp. NBC_00119</name>
    <dbReference type="NCBI Taxonomy" id="2975659"/>
    <lineage>
        <taxon>Bacteria</taxon>
        <taxon>Bacillati</taxon>
        <taxon>Actinomycetota</taxon>
        <taxon>Actinomycetes</taxon>
        <taxon>Kitasatosporales</taxon>
        <taxon>Streptomycetaceae</taxon>
        <taxon>Streptomyces</taxon>
    </lineage>
</organism>
<gene>
    <name evidence="2" type="ORF">OHU69_00070</name>
    <name evidence="3" type="ORF">OHU69_50600</name>
</gene>
<sequence length="133" mass="14211">MPLCLPDIAATGQSFIDFVEIDELTDAVHAAGEKPGADIAAYRYRLDRARRRAARGRLEQLISTVDTSLPVALKGLARDSLERLQNGQTEQIEAAVGKFARLLGDFPGDAAKDTRPVVGPAPAHAVQPGPRLA</sequence>
<name>A0AAU1UMN7_9ACTN</name>
<accession>A0AAU1UMN7</accession>
<dbReference type="EMBL" id="CP108195">
    <property type="protein sequence ID" value="WTS18489.1"/>
    <property type="molecule type" value="Genomic_DNA"/>
</dbReference>
<evidence type="ECO:0000256" key="1">
    <source>
        <dbReference type="SAM" id="MobiDB-lite"/>
    </source>
</evidence>
<reference evidence="3" key="1">
    <citation type="submission" date="2022-10" db="EMBL/GenBank/DDBJ databases">
        <title>The complete genomes of actinobacterial strains from the NBC collection.</title>
        <authorList>
            <person name="Joergensen T.S."/>
            <person name="Alvarez Arevalo M."/>
            <person name="Sterndorff E.B."/>
            <person name="Faurdal D."/>
            <person name="Vuksanovic O."/>
            <person name="Mourched A.-S."/>
            <person name="Charusanti P."/>
            <person name="Shaw S."/>
            <person name="Blin K."/>
            <person name="Weber T."/>
        </authorList>
    </citation>
    <scope>NUCLEOTIDE SEQUENCE</scope>
    <source>
        <strain evidence="3">NBC_00119</strain>
    </source>
</reference>
<dbReference type="EMBL" id="CP108195">
    <property type="protein sequence ID" value="WTS09684.1"/>
    <property type="molecule type" value="Genomic_DNA"/>
</dbReference>
<dbReference type="AlphaFoldDB" id="A0AAU1UMN7"/>
<evidence type="ECO:0000313" key="3">
    <source>
        <dbReference type="EMBL" id="WTS18489.1"/>
    </source>
</evidence>
<feature type="region of interest" description="Disordered" evidence="1">
    <location>
        <begin position="111"/>
        <end position="133"/>
    </location>
</feature>
<evidence type="ECO:0000313" key="2">
    <source>
        <dbReference type="EMBL" id="WTS09684.1"/>
    </source>
</evidence>